<proteinExistence type="predicted"/>
<feature type="region of interest" description="Disordered" evidence="1">
    <location>
        <begin position="1"/>
        <end position="118"/>
    </location>
</feature>
<dbReference type="EMBL" id="JQ606827">
    <property type="protein sequence ID" value="AFI44015.1"/>
    <property type="molecule type" value="Genomic_DNA"/>
</dbReference>
<organism evidence="2">
    <name type="scientific">Streptomyces sp. FR1</name>
    <dbReference type="NCBI Taxonomy" id="349971"/>
    <lineage>
        <taxon>Bacteria</taxon>
        <taxon>Bacillati</taxon>
        <taxon>Actinomycetota</taxon>
        <taxon>Actinomycetes</taxon>
        <taxon>Kitasatosporales</taxon>
        <taxon>Streptomycetaceae</taxon>
        <taxon>Streptomyces</taxon>
    </lineage>
</organism>
<gene>
    <name evidence="2" type="ORF">pFP4.16c</name>
</gene>
<geneLocation type="plasmid" evidence="2">
    <name>pFP4</name>
</geneLocation>
<evidence type="ECO:0000256" key="1">
    <source>
        <dbReference type="SAM" id="MobiDB-lite"/>
    </source>
</evidence>
<evidence type="ECO:0000313" key="2">
    <source>
        <dbReference type="EMBL" id="AFI44015.1"/>
    </source>
</evidence>
<accession>I1VH17</accession>
<feature type="compositionally biased region" description="Gly residues" evidence="1">
    <location>
        <begin position="46"/>
        <end position="59"/>
    </location>
</feature>
<reference evidence="2" key="1">
    <citation type="journal article" date="2012" name="Plasmid">
        <title>Characterization of Streptomyces plasmid-phage pFP4 and its evolutionary implications.</title>
        <authorList>
            <person name="Chen Z."/>
            <person name="Zhong L."/>
            <person name="Shen M."/>
            <person name="Fang P."/>
            <person name="Qin Z."/>
        </authorList>
    </citation>
    <scope>NUCLEOTIDE SEQUENCE</scope>
    <source>
        <strain evidence="2">FR1</strain>
        <plasmid evidence="2">pFP4</plasmid>
    </source>
</reference>
<protein>
    <recommendedName>
        <fullName evidence="3">Scaffolding protein</fullName>
    </recommendedName>
</protein>
<dbReference type="AlphaFoldDB" id="I1VH17"/>
<sequence length="253" mass="26357">MRCRSGGTSLRRDAASHRRRGAMPRNTRRRFLSNAADNPFVLCVDGGAGGDGGGAGGGAPSANPPAPEDPKGGQPQGDPAGDPKPGDGDPKPDDDALGEAGKKALETERAARKEAERKLGELEQEVSRLRRSNAANKGTDLDAIKAEIRAEFAEGLVEAQLEAAATGRLAKPEDAVLFVGRDRITALAAGGKPDKAAINDAIEQVLKDRPYLAAQSGPQWGDVGGGHHQAASEDVEPGLGRLRYAYATESPKK</sequence>
<feature type="region of interest" description="Disordered" evidence="1">
    <location>
        <begin position="216"/>
        <end position="236"/>
    </location>
</feature>
<keyword evidence="2" id="KW-0614">Plasmid</keyword>
<evidence type="ECO:0008006" key="3">
    <source>
        <dbReference type="Google" id="ProtNLM"/>
    </source>
</evidence>
<name>I1VH17_9ACTN</name>
<feature type="compositionally biased region" description="Basic residues" evidence="1">
    <location>
        <begin position="17"/>
        <end position="31"/>
    </location>
</feature>
<feature type="compositionally biased region" description="Basic and acidic residues" evidence="1">
    <location>
        <begin position="84"/>
        <end position="118"/>
    </location>
</feature>